<evidence type="ECO:0000313" key="11">
    <source>
        <dbReference type="EMBL" id="KAF2853384.1"/>
    </source>
</evidence>
<organism evidence="11 12">
    <name type="scientific">Plenodomus tracheiphilus IPT5</name>
    <dbReference type="NCBI Taxonomy" id="1408161"/>
    <lineage>
        <taxon>Eukaryota</taxon>
        <taxon>Fungi</taxon>
        <taxon>Dikarya</taxon>
        <taxon>Ascomycota</taxon>
        <taxon>Pezizomycotina</taxon>
        <taxon>Dothideomycetes</taxon>
        <taxon>Pleosporomycetidae</taxon>
        <taxon>Pleosporales</taxon>
        <taxon>Pleosporineae</taxon>
        <taxon>Leptosphaeriaceae</taxon>
        <taxon>Plenodomus</taxon>
    </lineage>
</organism>
<keyword evidence="7 9" id="KW-0906">Nuclear pore complex</keyword>
<keyword evidence="6 9" id="KW-0811">Translocation</keyword>
<dbReference type="GO" id="GO:0006406">
    <property type="term" value="P:mRNA export from nucleus"/>
    <property type="evidence" value="ECO:0007669"/>
    <property type="project" value="TreeGrafter"/>
</dbReference>
<dbReference type="PANTHER" id="PTHR13373">
    <property type="entry name" value="FROUNT PROTEIN-RELATED"/>
    <property type="match status" value="1"/>
</dbReference>
<dbReference type="Proteomes" id="UP000799423">
    <property type="component" value="Unassembled WGS sequence"/>
</dbReference>
<dbReference type="GO" id="GO:0017056">
    <property type="term" value="F:structural constituent of nuclear pore"/>
    <property type="evidence" value="ECO:0007669"/>
    <property type="project" value="TreeGrafter"/>
</dbReference>
<keyword evidence="8 9" id="KW-0539">Nucleus</keyword>
<keyword evidence="3 9" id="KW-0813">Transport</keyword>
<comment type="subcellular location">
    <subcellularLocation>
        <location evidence="1 9">Nucleus</location>
        <location evidence="1 9">Nuclear pore complex</location>
    </subcellularLocation>
</comment>
<feature type="compositionally biased region" description="Acidic residues" evidence="10">
    <location>
        <begin position="141"/>
        <end position="164"/>
    </location>
</feature>
<comment type="function">
    <text evidence="9">Functions as a component of the nuclear pore complex (NPC).</text>
</comment>
<evidence type="ECO:0000313" key="12">
    <source>
        <dbReference type="Proteomes" id="UP000799423"/>
    </source>
</evidence>
<evidence type="ECO:0000256" key="4">
    <source>
        <dbReference type="ARBA" id="ARBA00022816"/>
    </source>
</evidence>
<evidence type="ECO:0000256" key="10">
    <source>
        <dbReference type="SAM" id="MobiDB-lite"/>
    </source>
</evidence>
<dbReference type="InterPro" id="IPR011502">
    <property type="entry name" value="Nucleoporin_Nup85"/>
</dbReference>
<feature type="compositionally biased region" description="Gly residues" evidence="10">
    <location>
        <begin position="109"/>
        <end position="124"/>
    </location>
</feature>
<evidence type="ECO:0000256" key="2">
    <source>
        <dbReference type="ARBA" id="ARBA00005573"/>
    </source>
</evidence>
<name>A0A6A7BD93_9PLEO</name>
<proteinExistence type="inferred from homology"/>
<evidence type="ECO:0000256" key="1">
    <source>
        <dbReference type="ARBA" id="ARBA00004567"/>
    </source>
</evidence>
<evidence type="ECO:0000256" key="8">
    <source>
        <dbReference type="ARBA" id="ARBA00023242"/>
    </source>
</evidence>
<dbReference type="AlphaFoldDB" id="A0A6A7BD93"/>
<dbReference type="GO" id="GO:0031965">
    <property type="term" value="C:nuclear membrane"/>
    <property type="evidence" value="ECO:0007669"/>
    <property type="project" value="UniProtKB-UniRule"/>
</dbReference>
<evidence type="ECO:0000256" key="7">
    <source>
        <dbReference type="ARBA" id="ARBA00023132"/>
    </source>
</evidence>
<accession>A0A6A7BD93</accession>
<dbReference type="GO" id="GO:0045893">
    <property type="term" value="P:positive regulation of DNA-templated transcription"/>
    <property type="evidence" value="ECO:0007669"/>
    <property type="project" value="TreeGrafter"/>
</dbReference>
<gene>
    <name evidence="11" type="ORF">T440DRAFT_304146</name>
</gene>
<dbReference type="GO" id="GO:0006606">
    <property type="term" value="P:protein import into nucleus"/>
    <property type="evidence" value="ECO:0007669"/>
    <property type="project" value="TreeGrafter"/>
</dbReference>
<dbReference type="Pfam" id="PF07575">
    <property type="entry name" value="Nucleopor_Nup85"/>
    <property type="match status" value="2"/>
</dbReference>
<reference evidence="11" key="1">
    <citation type="submission" date="2020-01" db="EMBL/GenBank/DDBJ databases">
        <authorList>
            <consortium name="DOE Joint Genome Institute"/>
            <person name="Haridas S."/>
            <person name="Albert R."/>
            <person name="Binder M."/>
            <person name="Bloem J."/>
            <person name="Labutti K."/>
            <person name="Salamov A."/>
            <person name="Andreopoulos B."/>
            <person name="Baker S.E."/>
            <person name="Barry K."/>
            <person name="Bills G."/>
            <person name="Bluhm B.H."/>
            <person name="Cannon C."/>
            <person name="Castanera R."/>
            <person name="Culley D.E."/>
            <person name="Daum C."/>
            <person name="Ezra D."/>
            <person name="Gonzalez J.B."/>
            <person name="Henrissat B."/>
            <person name="Kuo A."/>
            <person name="Liang C."/>
            <person name="Lipzen A."/>
            <person name="Lutzoni F."/>
            <person name="Magnuson J."/>
            <person name="Mondo S."/>
            <person name="Nolan M."/>
            <person name="Ohm R."/>
            <person name="Pangilinan J."/>
            <person name="Park H.-J."/>
            <person name="Ramirez L."/>
            <person name="Alfaro M."/>
            <person name="Sun H."/>
            <person name="Tritt A."/>
            <person name="Yoshinaga Y."/>
            <person name="Zwiers L.-H."/>
            <person name="Turgeon B.G."/>
            <person name="Goodwin S.B."/>
            <person name="Spatafora J.W."/>
            <person name="Crous P.W."/>
            <person name="Grigoriev I.V."/>
        </authorList>
    </citation>
    <scope>NUCLEOTIDE SEQUENCE</scope>
    <source>
        <strain evidence="11">IPT5</strain>
    </source>
</reference>
<dbReference type="OrthoDB" id="5422384at2759"/>
<evidence type="ECO:0000256" key="3">
    <source>
        <dbReference type="ARBA" id="ARBA00022448"/>
    </source>
</evidence>
<dbReference type="GO" id="GO:0031080">
    <property type="term" value="C:nuclear pore outer ring"/>
    <property type="evidence" value="ECO:0007669"/>
    <property type="project" value="TreeGrafter"/>
</dbReference>
<feature type="region of interest" description="Disordered" evidence="10">
    <location>
        <begin position="1"/>
        <end position="198"/>
    </location>
</feature>
<dbReference type="EMBL" id="MU006295">
    <property type="protein sequence ID" value="KAF2853384.1"/>
    <property type="molecule type" value="Genomic_DNA"/>
</dbReference>
<keyword evidence="5 9" id="KW-0653">Protein transport</keyword>
<sequence>MFRFNDPEPPSTPGRYRRESRNGPSTTPAGPPPDKSLLVSSTPAEPPPKRHSLFDPSSRPSFDKPVSYGFGDTFFASSPPKHDLFEGIGSGSIGTSSNGRPSIPRGRPTSGGGGGGGGGLGGGFQVPDTSSDDGLDRDAEGESDDDDLDHDDEYDDDDYDDEDEPHSAQRRAKPQNSFSQSVVSRASTNDMDPGPTLVRAGVKQNKFDFVALAKSQKPSSETAVLQDSDHAILETERLLEKVYDSIHSGPAETRADVLSVTVRDLVALWHASSKTASKGNPSSSRPGAISGLTHASRLADLLLSIHHPPPLEHTQRTSALSLVPSRSESKTYTPIPKVMLDWLNSTYSGMSEVDMVLKEARGFSKHPSFWEAVHITVVRGCFAETLKLLQGANLEFAESAQHDGLGNTGYTGAHLRYANDALRAAIDLVRECPAFANGDWDIKGHDWTIFRTRVHQTYNGLEEMAEGESASRHSISQPFQASHFGISQTQASFQLSVASRKAESKVPWTVYENLRKLYQLMLGNEEEILTISADWIEAALGLSIWWNGEEEESPAQGTLAASRRSLMRSQRVRSVDVTPVKAYCQRLSAALAAVTASCDDEFGVNITDHFEIGLASILDDNPEAVLQIIRGWSLTMASAVAEVANAGGWFTRANGLMDQFDQSDLMVLSYNEQQPKGVSKDDLQISYANVLASKGQLTGQDGQTSREGWEIAIQVLGRLDDSITANERIERILNELPLESAVRVDKITRLCHSMGLEQHALTIAQKYADHLRANTHSYGDTLLYYARAHDTPHIQEVLRILVSHCLVKSAAYPPVDELDESLSSLITSPKQTLTNLATLDPEAASLLSNHLSGYATIRKFYDLRDEEVLLKAGEKPAHRPMARKRAAANALMVIIASAASSIRGGLYDPEIETVVQVDVLLPLLGEALVFINQPKRTLTLQHLYSLLSALEDLDTAPSMIRTQCEEVLRTTLHAAHASSTLSSSSHLQHSTSNISSTYSLINSTDLQSTGASASNSVAHSAVMGHGGGIGDVRRGWDWRKGFGQGKGGEDVLRVLRLGVAREVARAFADGEV</sequence>
<comment type="subunit">
    <text evidence="9">Component of the nuclear pore complex (NPC).</text>
</comment>
<keyword evidence="9" id="KW-0472">Membrane</keyword>
<dbReference type="PANTHER" id="PTHR13373:SF21">
    <property type="entry name" value="NUCLEAR PORE COMPLEX PROTEIN NUP85"/>
    <property type="match status" value="1"/>
</dbReference>
<evidence type="ECO:0000256" key="6">
    <source>
        <dbReference type="ARBA" id="ARBA00023010"/>
    </source>
</evidence>
<protein>
    <recommendedName>
        <fullName evidence="9">Nuclear pore complex protein Nup85</fullName>
    </recommendedName>
</protein>
<feature type="compositionally biased region" description="Polar residues" evidence="10">
    <location>
        <begin position="174"/>
        <end position="190"/>
    </location>
</feature>
<comment type="similarity">
    <text evidence="2 9">Belongs to the nucleoporin Nup85 family.</text>
</comment>
<keyword evidence="4 9" id="KW-0509">mRNA transport</keyword>
<keyword evidence="12" id="KW-1185">Reference proteome</keyword>
<evidence type="ECO:0000256" key="9">
    <source>
        <dbReference type="RuleBase" id="RU365073"/>
    </source>
</evidence>
<evidence type="ECO:0000256" key="5">
    <source>
        <dbReference type="ARBA" id="ARBA00022927"/>
    </source>
</evidence>